<name>A0AAW7M9H4_9MICO</name>
<dbReference type="Gene3D" id="3.90.1150.200">
    <property type="match status" value="1"/>
</dbReference>
<evidence type="ECO:0008006" key="4">
    <source>
        <dbReference type="Google" id="ProtNLM"/>
    </source>
</evidence>
<dbReference type="RefSeq" id="WP_301118893.1">
    <property type="nucleotide sequence ID" value="NZ_JAUHPX010000004.1"/>
</dbReference>
<organism evidence="2 3">
    <name type="scientific">Demequina lignilytica</name>
    <dbReference type="NCBI Taxonomy" id="3051663"/>
    <lineage>
        <taxon>Bacteria</taxon>
        <taxon>Bacillati</taxon>
        <taxon>Actinomycetota</taxon>
        <taxon>Actinomycetes</taxon>
        <taxon>Micrococcales</taxon>
        <taxon>Demequinaceae</taxon>
        <taxon>Demequina</taxon>
    </lineage>
</organism>
<comment type="caution">
    <text evidence="2">The sequence shown here is derived from an EMBL/GenBank/DDBJ whole genome shotgun (WGS) entry which is preliminary data.</text>
</comment>
<evidence type="ECO:0000313" key="2">
    <source>
        <dbReference type="EMBL" id="MDN4487987.1"/>
    </source>
</evidence>
<dbReference type="EMBL" id="JAUHPX010000004">
    <property type="protein sequence ID" value="MDN4487987.1"/>
    <property type="molecule type" value="Genomic_DNA"/>
</dbReference>
<sequence>MGADTFSDDEKAAMKAASTEAKRRRSTRKEELAAADRAACEEAIAAMEPDDRALAERVHGIVADVAPELAPKTWYGMPAYARDGKVVVFFKPAHKFKSRYATLGFEERATLDAGSFWPTSYAVTAIDDEVAASIEEMVRRAMG</sequence>
<dbReference type="Proteomes" id="UP001172737">
    <property type="component" value="Unassembled WGS sequence"/>
</dbReference>
<reference evidence="2" key="1">
    <citation type="submission" date="2023-06" db="EMBL/GenBank/DDBJ databases">
        <title>Sysu t00039.</title>
        <authorList>
            <person name="Gao L."/>
            <person name="Fang B.-Z."/>
            <person name="Li W.-J."/>
        </authorList>
    </citation>
    <scope>NUCLEOTIDE SEQUENCE</scope>
    <source>
        <strain evidence="2">SYSU T00039</strain>
    </source>
</reference>
<proteinExistence type="predicted"/>
<evidence type="ECO:0000313" key="3">
    <source>
        <dbReference type="Proteomes" id="UP001172737"/>
    </source>
</evidence>
<dbReference type="SUPFAM" id="SSF159888">
    <property type="entry name" value="YdhG-like"/>
    <property type="match status" value="1"/>
</dbReference>
<dbReference type="AlphaFoldDB" id="A0AAW7M9H4"/>
<feature type="region of interest" description="Disordered" evidence="1">
    <location>
        <begin position="1"/>
        <end position="31"/>
    </location>
</feature>
<evidence type="ECO:0000256" key="1">
    <source>
        <dbReference type="SAM" id="MobiDB-lite"/>
    </source>
</evidence>
<protein>
    <recommendedName>
        <fullName evidence="4">YdhG-like domain-containing protein</fullName>
    </recommendedName>
</protein>
<keyword evidence="3" id="KW-1185">Reference proteome</keyword>
<accession>A0AAW7M9H4</accession>
<gene>
    <name evidence="2" type="ORF">QQX10_07380</name>
</gene>